<comment type="caution">
    <text evidence="1">The sequence shown here is derived from an EMBL/GenBank/DDBJ whole genome shotgun (WGS) entry which is preliminary data.</text>
</comment>
<dbReference type="EMBL" id="MFAF01000137">
    <property type="protein sequence ID" value="OGD71910.1"/>
    <property type="molecule type" value="Genomic_DNA"/>
</dbReference>
<accession>A0A1F5EX24</accession>
<name>A0A1F5EX24_9BACT</name>
<dbReference type="STRING" id="1817816.A2Y64_01580"/>
<protein>
    <submittedName>
        <fullName evidence="1">Uncharacterized protein</fullName>
    </submittedName>
</protein>
<gene>
    <name evidence="1" type="ORF">A2Y64_01580</name>
</gene>
<reference evidence="1 2" key="1">
    <citation type="journal article" date="2016" name="Nat. Commun.">
        <title>Thousands of microbial genomes shed light on interconnected biogeochemical processes in an aquifer system.</title>
        <authorList>
            <person name="Anantharaman K."/>
            <person name="Brown C.T."/>
            <person name="Hug L.A."/>
            <person name="Sharon I."/>
            <person name="Castelle C.J."/>
            <person name="Probst A.J."/>
            <person name="Thomas B.C."/>
            <person name="Singh A."/>
            <person name="Wilkins M.J."/>
            <person name="Karaoz U."/>
            <person name="Brodie E.L."/>
            <person name="Williams K.H."/>
            <person name="Hubbard S.S."/>
            <person name="Banfield J.F."/>
        </authorList>
    </citation>
    <scope>NUCLEOTIDE SEQUENCE [LARGE SCALE GENOMIC DNA]</scope>
</reference>
<organism evidence="1 2">
    <name type="scientific">Candidatus Coatesbacteria bacterium RBG_13_66_14</name>
    <dbReference type="NCBI Taxonomy" id="1817816"/>
    <lineage>
        <taxon>Bacteria</taxon>
        <taxon>Candidatus Coatesiibacteriota</taxon>
    </lineage>
</organism>
<evidence type="ECO:0000313" key="2">
    <source>
        <dbReference type="Proteomes" id="UP000177187"/>
    </source>
</evidence>
<dbReference type="Proteomes" id="UP000177187">
    <property type="component" value="Unassembled WGS sequence"/>
</dbReference>
<evidence type="ECO:0000313" key="1">
    <source>
        <dbReference type="EMBL" id="OGD71910.1"/>
    </source>
</evidence>
<proteinExistence type="predicted"/>
<dbReference type="AlphaFoldDB" id="A0A1F5EX24"/>
<sequence length="125" mass="13612">MTLHLWDSQRDLDRAAERLEDSRYPLAATVNPDPNQYGANGGRALRCDLVGLDLFFWTFDDESKAREAGENWDSVAGHPLRWTVAGNLLLVIFSDDDFTGVSAEAAGELIDIFAAHGDGETGGEG</sequence>